<dbReference type="AlphaFoldDB" id="A0A4Y1ZP02"/>
<evidence type="ECO:0000313" key="1">
    <source>
        <dbReference type="EMBL" id="GBL60935.1"/>
    </source>
</evidence>
<dbReference type="EMBL" id="BGPR01076404">
    <property type="protein sequence ID" value="GBL60935.1"/>
    <property type="molecule type" value="Genomic_DNA"/>
</dbReference>
<dbReference type="Proteomes" id="UP000499080">
    <property type="component" value="Unassembled WGS sequence"/>
</dbReference>
<gene>
    <name evidence="1" type="ORF">AVEN_227873_1</name>
</gene>
<name>A0A4Y1ZP02_ARAVE</name>
<protein>
    <submittedName>
        <fullName evidence="1">Uncharacterized protein</fullName>
    </submittedName>
</protein>
<reference evidence="1 2" key="1">
    <citation type="journal article" date="2019" name="Sci. Rep.">
        <title>Orb-weaving spider Araneus ventricosus genome elucidates the spidroin gene catalogue.</title>
        <authorList>
            <person name="Kono N."/>
            <person name="Nakamura H."/>
            <person name="Ohtoshi R."/>
            <person name="Moran D.A.P."/>
            <person name="Shinohara A."/>
            <person name="Yoshida Y."/>
            <person name="Fujiwara M."/>
            <person name="Mori M."/>
            <person name="Tomita M."/>
            <person name="Arakawa K."/>
        </authorList>
    </citation>
    <scope>NUCLEOTIDE SEQUENCE [LARGE SCALE GENOMIC DNA]</scope>
</reference>
<evidence type="ECO:0000313" key="2">
    <source>
        <dbReference type="Proteomes" id="UP000499080"/>
    </source>
</evidence>
<accession>A0A4Y1ZP02</accession>
<comment type="caution">
    <text evidence="1">The sequence shown here is derived from an EMBL/GenBank/DDBJ whole genome shotgun (WGS) entry which is preliminary data.</text>
</comment>
<proteinExistence type="predicted"/>
<organism evidence="1 2">
    <name type="scientific">Araneus ventricosus</name>
    <name type="common">Orbweaver spider</name>
    <name type="synonym">Epeira ventricosa</name>
    <dbReference type="NCBI Taxonomy" id="182803"/>
    <lineage>
        <taxon>Eukaryota</taxon>
        <taxon>Metazoa</taxon>
        <taxon>Ecdysozoa</taxon>
        <taxon>Arthropoda</taxon>
        <taxon>Chelicerata</taxon>
        <taxon>Arachnida</taxon>
        <taxon>Araneae</taxon>
        <taxon>Araneomorphae</taxon>
        <taxon>Entelegynae</taxon>
        <taxon>Araneoidea</taxon>
        <taxon>Araneidae</taxon>
        <taxon>Araneus</taxon>
    </lineage>
</organism>
<sequence>MSVRPIVYSTVPKLYLLVCRTMGRRSVACAPSSGSNFCNLFHFTYKGRTSSSNRPGRSTPTAPETIKAVGTEPWEGRSVFALCLYSNFYSTYSISHL</sequence>
<keyword evidence="2" id="KW-1185">Reference proteome</keyword>